<dbReference type="Pfam" id="PF02452">
    <property type="entry name" value="PemK_toxin"/>
    <property type="match status" value="1"/>
</dbReference>
<gene>
    <name evidence="1" type="ORF">A2607_01405</name>
</gene>
<evidence type="ECO:0000313" key="2">
    <source>
        <dbReference type="Proteomes" id="UP000178481"/>
    </source>
</evidence>
<dbReference type="GO" id="GO:0016075">
    <property type="term" value="P:rRNA catabolic process"/>
    <property type="evidence" value="ECO:0007669"/>
    <property type="project" value="TreeGrafter"/>
</dbReference>
<protein>
    <submittedName>
        <fullName evidence="1">Uncharacterized protein</fullName>
    </submittedName>
</protein>
<dbReference type="GO" id="GO:0004521">
    <property type="term" value="F:RNA endonuclease activity"/>
    <property type="evidence" value="ECO:0007669"/>
    <property type="project" value="TreeGrafter"/>
</dbReference>
<dbReference type="PANTHER" id="PTHR33988">
    <property type="entry name" value="ENDORIBONUCLEASE MAZF-RELATED"/>
    <property type="match status" value="1"/>
</dbReference>
<dbReference type="EMBL" id="MHTI01000029">
    <property type="protein sequence ID" value="OHA58710.1"/>
    <property type="molecule type" value="Genomic_DNA"/>
</dbReference>
<accession>A0A1G2QDN5</accession>
<dbReference type="AlphaFoldDB" id="A0A1G2QDN5"/>
<name>A0A1G2QDN5_9BACT</name>
<dbReference type="Gene3D" id="2.30.30.110">
    <property type="match status" value="1"/>
</dbReference>
<dbReference type="GO" id="GO:0006402">
    <property type="term" value="P:mRNA catabolic process"/>
    <property type="evidence" value="ECO:0007669"/>
    <property type="project" value="TreeGrafter"/>
</dbReference>
<comment type="caution">
    <text evidence="1">The sequence shown here is derived from an EMBL/GenBank/DDBJ whole genome shotgun (WGS) entry which is preliminary data.</text>
</comment>
<sequence length="135" mass="15845">MKITRELIKIFIDWTKLKIRVHALDRPNVIFPKKKEIWWASLGQNIGVEINGKNDNFERPVLIIKVFNNESVLVVPISSTIKVSKYNINFINDRKENSVIISQIKMVSTKRLLRLVAEMEDFNFDKILVAIKKFF</sequence>
<dbReference type="InterPro" id="IPR003477">
    <property type="entry name" value="PemK-like"/>
</dbReference>
<dbReference type="GO" id="GO:0003677">
    <property type="term" value="F:DNA binding"/>
    <property type="evidence" value="ECO:0007669"/>
    <property type="project" value="InterPro"/>
</dbReference>
<dbReference type="Proteomes" id="UP000178481">
    <property type="component" value="Unassembled WGS sequence"/>
</dbReference>
<reference evidence="1 2" key="1">
    <citation type="journal article" date="2016" name="Nat. Commun.">
        <title>Thousands of microbial genomes shed light on interconnected biogeochemical processes in an aquifer system.</title>
        <authorList>
            <person name="Anantharaman K."/>
            <person name="Brown C.T."/>
            <person name="Hug L.A."/>
            <person name="Sharon I."/>
            <person name="Castelle C.J."/>
            <person name="Probst A.J."/>
            <person name="Thomas B.C."/>
            <person name="Singh A."/>
            <person name="Wilkins M.J."/>
            <person name="Karaoz U."/>
            <person name="Brodie E.L."/>
            <person name="Williams K.H."/>
            <person name="Hubbard S.S."/>
            <person name="Banfield J.F."/>
        </authorList>
    </citation>
    <scope>NUCLEOTIDE SEQUENCE [LARGE SCALE GENOMIC DNA]</scope>
</reference>
<dbReference type="PANTHER" id="PTHR33988:SF2">
    <property type="entry name" value="ENDORIBONUCLEASE MAZF"/>
    <property type="match status" value="1"/>
</dbReference>
<dbReference type="SUPFAM" id="SSF50118">
    <property type="entry name" value="Cell growth inhibitor/plasmid maintenance toxic component"/>
    <property type="match status" value="1"/>
</dbReference>
<organism evidence="1 2">
    <name type="scientific">Candidatus Vogelbacteria bacterium RIFOXYD1_FULL_42_15</name>
    <dbReference type="NCBI Taxonomy" id="1802437"/>
    <lineage>
        <taxon>Bacteria</taxon>
        <taxon>Candidatus Vogeliibacteriota</taxon>
    </lineage>
</organism>
<proteinExistence type="predicted"/>
<dbReference type="InterPro" id="IPR011067">
    <property type="entry name" value="Plasmid_toxin/cell-grow_inhib"/>
</dbReference>
<evidence type="ECO:0000313" key="1">
    <source>
        <dbReference type="EMBL" id="OHA58710.1"/>
    </source>
</evidence>